<accession>A0ABR6V3J0</accession>
<name>A0ABR6V3J0_9PSED</name>
<sequence>MSIIDMKGFEELAKADPEFLRETRYFDGTLKLVAGNEQHHLTFVDGRLTSVESGDPDDTQTEIMIKGTPEHWKEMLQIKPRPFYQSLQSTAVKHGLSISSSHSTFAYLPALNRMMQLLRQLNNKA</sequence>
<organism evidence="1 2">
    <name type="scientific">Pseudomonas taiwanensis</name>
    <dbReference type="NCBI Taxonomy" id="470150"/>
    <lineage>
        <taxon>Bacteria</taxon>
        <taxon>Pseudomonadati</taxon>
        <taxon>Pseudomonadota</taxon>
        <taxon>Gammaproteobacteria</taxon>
        <taxon>Pseudomonadales</taxon>
        <taxon>Pseudomonadaceae</taxon>
        <taxon>Pseudomonas</taxon>
    </lineage>
</organism>
<dbReference type="EMBL" id="JABWRS010000003">
    <property type="protein sequence ID" value="MBC3474981.1"/>
    <property type="molecule type" value="Genomic_DNA"/>
</dbReference>
<evidence type="ECO:0008006" key="3">
    <source>
        <dbReference type="Google" id="ProtNLM"/>
    </source>
</evidence>
<evidence type="ECO:0000313" key="2">
    <source>
        <dbReference type="Proteomes" id="UP000628086"/>
    </source>
</evidence>
<dbReference type="Proteomes" id="UP000628086">
    <property type="component" value="Unassembled WGS sequence"/>
</dbReference>
<keyword evidence="2" id="KW-1185">Reference proteome</keyword>
<gene>
    <name evidence="1" type="ORF">HU747_05150</name>
</gene>
<reference evidence="1 2" key="1">
    <citation type="journal article" date="2020" name="Microorganisms">
        <title>Reliable Identification of Environmental Pseudomonas Isolates Using the rpoD Gene.</title>
        <authorList>
            <consortium name="The Broad Institute Genome Sequencing Platform"/>
            <person name="Girard L."/>
            <person name="Lood C."/>
            <person name="Rokni-Zadeh H."/>
            <person name="van Noort V."/>
            <person name="Lavigne R."/>
            <person name="De Mot R."/>
        </authorList>
    </citation>
    <scope>NUCLEOTIDE SEQUENCE [LARGE SCALE GENOMIC DNA]</scope>
    <source>
        <strain evidence="1 2">RW7P2</strain>
    </source>
</reference>
<dbReference type="RefSeq" id="WP_186598310.1">
    <property type="nucleotide sequence ID" value="NZ_JABWRS010000003.1"/>
</dbReference>
<evidence type="ECO:0000313" key="1">
    <source>
        <dbReference type="EMBL" id="MBC3474981.1"/>
    </source>
</evidence>
<proteinExistence type="predicted"/>
<comment type="caution">
    <text evidence="1">The sequence shown here is derived from an EMBL/GenBank/DDBJ whole genome shotgun (WGS) entry which is preliminary data.</text>
</comment>
<protein>
    <recommendedName>
        <fullName evidence="3">SCP2 domain-containing protein</fullName>
    </recommendedName>
</protein>